<dbReference type="RefSeq" id="WP_210895811.1">
    <property type="nucleotide sequence ID" value="NZ_CP071696.1"/>
</dbReference>
<keyword evidence="3" id="KW-1185">Reference proteome</keyword>
<name>A0A975INW2_9MICO</name>
<dbReference type="InterPro" id="IPR036180">
    <property type="entry name" value="Gelsolin-like_dom_sf"/>
</dbReference>
<feature type="signal peptide" evidence="1">
    <location>
        <begin position="1"/>
        <end position="22"/>
    </location>
</feature>
<dbReference type="AlphaFoldDB" id="A0A975INW2"/>
<sequence>MRNPAFWAIAVTLAAGLTGCSATPEPVPRPTPNQLSPARSDALQQEHLDEVWASTGLPDAQRPDVTEERTIALHEWSSTIAACMTEEGIPTEADGGGVSYQSVSNAALVQYICEARYPVDAVYYDQLNESQLRFLYDYLVNDFRDCLHSYDIAVSDPPSLQSFIENYPRNGGWQPMTEVPPSQAIEVERACPQIPEGIYG</sequence>
<dbReference type="SUPFAM" id="SSF82754">
    <property type="entry name" value="C-terminal, gelsolin-like domain of Sec23/24"/>
    <property type="match status" value="1"/>
</dbReference>
<dbReference type="PROSITE" id="PS51257">
    <property type="entry name" value="PROKAR_LIPOPROTEIN"/>
    <property type="match status" value="1"/>
</dbReference>
<protein>
    <submittedName>
        <fullName evidence="2">Uncharacterized protein</fullName>
    </submittedName>
</protein>
<gene>
    <name evidence="2" type="ORF">G127AT_08045</name>
</gene>
<keyword evidence="1" id="KW-0732">Signal</keyword>
<dbReference type="Proteomes" id="UP000671914">
    <property type="component" value="Chromosome"/>
</dbReference>
<accession>A0A975INW2</accession>
<evidence type="ECO:0000313" key="2">
    <source>
        <dbReference type="EMBL" id="QTX03336.1"/>
    </source>
</evidence>
<reference evidence="2" key="1">
    <citation type="submission" date="2021-03" db="EMBL/GenBank/DDBJ databases">
        <title>Agromyces archimandritus sp. nov., isolated from the cockroach Archimandrita tessellata.</title>
        <authorList>
            <person name="Guzman J."/>
            <person name="Ortuzar M."/>
            <person name="Poehlein A."/>
            <person name="Daniel R."/>
            <person name="Trujillo M."/>
            <person name="Vilcinskas A."/>
        </authorList>
    </citation>
    <scope>NUCLEOTIDE SEQUENCE</scope>
    <source>
        <strain evidence="2">G127AT</strain>
    </source>
</reference>
<dbReference type="EMBL" id="CP071696">
    <property type="protein sequence ID" value="QTX03336.1"/>
    <property type="molecule type" value="Genomic_DNA"/>
</dbReference>
<feature type="chain" id="PRO_5037861761" evidence="1">
    <location>
        <begin position="23"/>
        <end position="200"/>
    </location>
</feature>
<dbReference type="KEGG" id="aarc:G127AT_08045"/>
<evidence type="ECO:0000313" key="3">
    <source>
        <dbReference type="Proteomes" id="UP000671914"/>
    </source>
</evidence>
<evidence type="ECO:0000256" key="1">
    <source>
        <dbReference type="SAM" id="SignalP"/>
    </source>
</evidence>
<organism evidence="2 3">
    <name type="scientific">Agromyces archimandritae</name>
    <dbReference type="NCBI Taxonomy" id="2781962"/>
    <lineage>
        <taxon>Bacteria</taxon>
        <taxon>Bacillati</taxon>
        <taxon>Actinomycetota</taxon>
        <taxon>Actinomycetes</taxon>
        <taxon>Micrococcales</taxon>
        <taxon>Microbacteriaceae</taxon>
        <taxon>Agromyces</taxon>
    </lineage>
</organism>
<proteinExistence type="predicted"/>